<evidence type="ECO:0000256" key="3">
    <source>
        <dbReference type="ARBA" id="ARBA00048505"/>
    </source>
</evidence>
<evidence type="ECO:0000256" key="2">
    <source>
        <dbReference type="ARBA" id="ARBA00034301"/>
    </source>
</evidence>
<dbReference type="EMBL" id="JBHSQV010000013">
    <property type="protein sequence ID" value="MFC5985361.1"/>
    <property type="molecule type" value="Genomic_DNA"/>
</dbReference>
<organism evidence="5 6">
    <name type="scientific">Marinicrinis lubricantis</name>
    <dbReference type="NCBI Taxonomy" id="2086470"/>
    <lineage>
        <taxon>Bacteria</taxon>
        <taxon>Bacillati</taxon>
        <taxon>Bacillota</taxon>
        <taxon>Bacilli</taxon>
        <taxon>Bacillales</taxon>
        <taxon>Paenibacillaceae</taxon>
    </lineage>
</organism>
<protein>
    <submittedName>
        <fullName evidence="5">MBL fold metallo-hydrolase</fullName>
    </submittedName>
</protein>
<comment type="catalytic activity">
    <reaction evidence="3">
        <text>3',5'-cyclic UMP + H2O = UMP + H(+)</text>
        <dbReference type="Rhea" id="RHEA:70575"/>
        <dbReference type="ChEBI" id="CHEBI:15377"/>
        <dbReference type="ChEBI" id="CHEBI:15378"/>
        <dbReference type="ChEBI" id="CHEBI:57865"/>
        <dbReference type="ChEBI" id="CHEBI:184387"/>
    </reaction>
    <physiologicalReaction direction="left-to-right" evidence="3">
        <dbReference type="Rhea" id="RHEA:70576"/>
    </physiologicalReaction>
</comment>
<evidence type="ECO:0000313" key="5">
    <source>
        <dbReference type="EMBL" id="MFC5985361.1"/>
    </source>
</evidence>
<comment type="function">
    <text evidence="2">Counteracts the endogenous Pycsar antiviral defense system. Phosphodiesterase that enables metal-dependent hydrolysis of host cyclic nucleotide Pycsar defense signals such as cCMP and cUMP.</text>
</comment>
<dbReference type="CDD" id="cd07721">
    <property type="entry name" value="yflN-like_MBL-fold"/>
    <property type="match status" value="1"/>
</dbReference>
<evidence type="ECO:0000313" key="6">
    <source>
        <dbReference type="Proteomes" id="UP001596250"/>
    </source>
</evidence>
<accession>A0ABW1IK54</accession>
<dbReference type="Pfam" id="PF00753">
    <property type="entry name" value="Lactamase_B"/>
    <property type="match status" value="1"/>
</dbReference>
<reference evidence="6" key="1">
    <citation type="journal article" date="2019" name="Int. J. Syst. Evol. Microbiol.">
        <title>The Global Catalogue of Microorganisms (GCM) 10K type strain sequencing project: providing services to taxonomists for standard genome sequencing and annotation.</title>
        <authorList>
            <consortium name="The Broad Institute Genomics Platform"/>
            <consortium name="The Broad Institute Genome Sequencing Center for Infectious Disease"/>
            <person name="Wu L."/>
            <person name="Ma J."/>
        </authorList>
    </citation>
    <scope>NUCLEOTIDE SEQUENCE [LARGE SCALE GENOMIC DNA]</scope>
    <source>
        <strain evidence="6">CCM 8749</strain>
    </source>
</reference>
<gene>
    <name evidence="5" type="ORF">ACFPXP_02645</name>
</gene>
<dbReference type="PANTHER" id="PTHR42951:SF17">
    <property type="entry name" value="METALLO-BETA-LACTAMASE DOMAIN-CONTAINING PROTEIN"/>
    <property type="match status" value="1"/>
</dbReference>
<dbReference type="InterPro" id="IPR036866">
    <property type="entry name" value="RibonucZ/Hydroxyglut_hydro"/>
</dbReference>
<dbReference type="Proteomes" id="UP001596250">
    <property type="component" value="Unassembled WGS sequence"/>
</dbReference>
<dbReference type="RefSeq" id="WP_379892147.1">
    <property type="nucleotide sequence ID" value="NZ_CBCSCT010000022.1"/>
</dbReference>
<keyword evidence="6" id="KW-1185">Reference proteome</keyword>
<dbReference type="InterPro" id="IPR001279">
    <property type="entry name" value="Metallo-B-lactamas"/>
</dbReference>
<feature type="domain" description="Metallo-beta-lactamase" evidence="4">
    <location>
        <begin position="19"/>
        <end position="228"/>
    </location>
</feature>
<proteinExistence type="predicted"/>
<evidence type="ECO:0000259" key="4">
    <source>
        <dbReference type="SMART" id="SM00849"/>
    </source>
</evidence>
<evidence type="ECO:0000256" key="1">
    <source>
        <dbReference type="ARBA" id="ARBA00034221"/>
    </source>
</evidence>
<dbReference type="SMART" id="SM00849">
    <property type="entry name" value="Lactamase_B"/>
    <property type="match status" value="1"/>
</dbReference>
<dbReference type="SUPFAM" id="SSF56281">
    <property type="entry name" value="Metallo-hydrolase/oxidoreductase"/>
    <property type="match status" value="1"/>
</dbReference>
<comment type="catalytic activity">
    <reaction evidence="1">
        <text>3',5'-cyclic CMP + H2O = CMP + H(+)</text>
        <dbReference type="Rhea" id="RHEA:72675"/>
        <dbReference type="ChEBI" id="CHEBI:15377"/>
        <dbReference type="ChEBI" id="CHEBI:15378"/>
        <dbReference type="ChEBI" id="CHEBI:58003"/>
        <dbReference type="ChEBI" id="CHEBI:60377"/>
    </reaction>
    <physiologicalReaction direction="left-to-right" evidence="1">
        <dbReference type="Rhea" id="RHEA:72676"/>
    </physiologicalReaction>
</comment>
<sequence length="262" mass="29148">MMPEFTQLPFDVMYYRTMIANVVLLGEPGSSDWVLVDAGVRGFADRIRGIAKGRFSSEQPKAIVLTHGHFDHIGSLEHLLEHWNVPVYAHESELPYLQGKADYPPGDPSVGGGLMAEIAPLYPHQGIDLGDRIRALNSDGSVPYLPEWRWVHTPGHTEGHVSLFRNRDKTLIAGDAFITVKQESALAVITQRKEIHGPPTYFTTDWDQARSTVQRLHMLQPEAAITGHGVPMFGEELADGLEKLASHFDEMAIPDHGKYVHS</sequence>
<dbReference type="InterPro" id="IPR050855">
    <property type="entry name" value="NDM-1-like"/>
</dbReference>
<comment type="caution">
    <text evidence="5">The sequence shown here is derived from an EMBL/GenBank/DDBJ whole genome shotgun (WGS) entry which is preliminary data.</text>
</comment>
<dbReference type="PANTHER" id="PTHR42951">
    <property type="entry name" value="METALLO-BETA-LACTAMASE DOMAIN-CONTAINING"/>
    <property type="match status" value="1"/>
</dbReference>
<name>A0ABW1IK54_9BACL</name>
<dbReference type="Gene3D" id="3.60.15.10">
    <property type="entry name" value="Ribonuclease Z/Hydroxyacylglutathione hydrolase-like"/>
    <property type="match status" value="1"/>
</dbReference>